<keyword evidence="3" id="KW-1185">Reference proteome</keyword>
<evidence type="ECO:0000313" key="2">
    <source>
        <dbReference type="EMBL" id="SLN35786.1"/>
    </source>
</evidence>
<proteinExistence type="predicted"/>
<reference evidence="2 3" key="1">
    <citation type="submission" date="2017-03" db="EMBL/GenBank/DDBJ databases">
        <authorList>
            <person name="Afonso C.L."/>
            <person name="Miller P.J."/>
            <person name="Scott M.A."/>
            <person name="Spackman E."/>
            <person name="Goraichik I."/>
            <person name="Dimitrov K.M."/>
            <person name="Suarez D.L."/>
            <person name="Swayne D.E."/>
        </authorList>
    </citation>
    <scope>NUCLEOTIDE SEQUENCE [LARGE SCALE GENOMIC DNA]</scope>
    <source>
        <strain evidence="2 3">CECT 7066</strain>
    </source>
</reference>
<dbReference type="Proteomes" id="UP000193870">
    <property type="component" value="Unassembled WGS sequence"/>
</dbReference>
<dbReference type="AlphaFoldDB" id="A0A1Y5S9W9"/>
<sequence>MRSGALSHRPASHWNRGTYRTAAARADEATR</sequence>
<evidence type="ECO:0000313" key="3">
    <source>
        <dbReference type="Proteomes" id="UP000193870"/>
    </source>
</evidence>
<dbReference type="EMBL" id="FWFV01000003">
    <property type="protein sequence ID" value="SLN35786.1"/>
    <property type="molecule type" value="Genomic_DNA"/>
</dbReference>
<organism evidence="2 3">
    <name type="scientific">Palleronia marisminoris</name>
    <dbReference type="NCBI Taxonomy" id="315423"/>
    <lineage>
        <taxon>Bacteria</taxon>
        <taxon>Pseudomonadati</taxon>
        <taxon>Pseudomonadota</taxon>
        <taxon>Alphaproteobacteria</taxon>
        <taxon>Rhodobacterales</taxon>
        <taxon>Roseobacteraceae</taxon>
        <taxon>Palleronia</taxon>
    </lineage>
</organism>
<name>A0A1Y5S9W9_9RHOB</name>
<gene>
    <name evidence="2" type="ORF">PAM7066_01508</name>
</gene>
<accession>A0A1Y5S9W9</accession>
<evidence type="ECO:0000256" key="1">
    <source>
        <dbReference type="SAM" id="MobiDB-lite"/>
    </source>
</evidence>
<feature type="region of interest" description="Disordered" evidence="1">
    <location>
        <begin position="1"/>
        <end position="31"/>
    </location>
</feature>
<protein>
    <submittedName>
        <fullName evidence="2">Uncharacterized protein</fullName>
    </submittedName>
</protein>